<evidence type="ECO:0000313" key="3">
    <source>
        <dbReference type="Proteomes" id="UP000013085"/>
    </source>
</evidence>
<evidence type="ECO:0000313" key="2">
    <source>
        <dbReference type="EMBL" id="ENZ05322.1"/>
    </source>
</evidence>
<feature type="region of interest" description="Disordered" evidence="1">
    <location>
        <begin position="261"/>
        <end position="282"/>
    </location>
</feature>
<comment type="caution">
    <text evidence="2">The sequence shown here is derived from an EMBL/GenBank/DDBJ whole genome shotgun (WGS) entry which is preliminary data.</text>
</comment>
<feature type="compositionally biased region" description="Basic and acidic residues" evidence="1">
    <location>
        <begin position="261"/>
        <end position="270"/>
    </location>
</feature>
<dbReference type="RefSeq" id="WP_002595097.1">
    <property type="nucleotide sequence ID" value="NZ_KB851002.1"/>
</dbReference>
<dbReference type="HOGENOM" id="CLU_896319_0_0_9"/>
<name>A0A0E2H114_9FIRM</name>
<dbReference type="InterPro" id="IPR013324">
    <property type="entry name" value="RNA_pol_sigma_r3/r4-like"/>
</dbReference>
<feature type="region of interest" description="Disordered" evidence="1">
    <location>
        <begin position="1"/>
        <end position="21"/>
    </location>
</feature>
<organism evidence="2 3">
    <name type="scientific">[Clostridium] clostridioforme 90A8</name>
    <dbReference type="NCBI Taxonomy" id="999408"/>
    <lineage>
        <taxon>Bacteria</taxon>
        <taxon>Bacillati</taxon>
        <taxon>Bacillota</taxon>
        <taxon>Clostridia</taxon>
        <taxon>Lachnospirales</taxon>
        <taxon>Lachnospiraceae</taxon>
        <taxon>Enterocloster</taxon>
    </lineage>
</organism>
<dbReference type="Proteomes" id="UP000013085">
    <property type="component" value="Unassembled WGS sequence"/>
</dbReference>
<sequence>MAYLSDDELLDTEGGFTGWDDEIDAGAEETLEQALAEERLAELESELEQDEHPIDYEAELEDEEEEAAPVSDKRLKREMRAEAIRRLEEAARTEKDFRAVVEEWNKLDRNRERRERDHENLRGDVPLEYQAVPEPKLIPRWMNNPAYRQLMAGNFLDILFDCPYEMHNLTADAFVSRMVEELSEEHKEVLYFLSLRLYSTTRLAAVRGQSDRNIRKLRKTIHKKLQRQMYDHLCGKQEHGGSLTLRERQFLEEYSKIARKQGKDAVIRRENKSKRRKKKNRP</sequence>
<protein>
    <submittedName>
        <fullName evidence="2">Uncharacterized protein</fullName>
    </submittedName>
</protein>
<evidence type="ECO:0000256" key="1">
    <source>
        <dbReference type="SAM" id="MobiDB-lite"/>
    </source>
</evidence>
<dbReference type="EMBL" id="AGYR01000081">
    <property type="protein sequence ID" value="ENZ05322.1"/>
    <property type="molecule type" value="Genomic_DNA"/>
</dbReference>
<reference evidence="2 3" key="1">
    <citation type="submission" date="2013-01" db="EMBL/GenBank/DDBJ databases">
        <title>The Genome Sequence of Clostridium clostridioforme 90A8.</title>
        <authorList>
            <consortium name="The Broad Institute Genome Sequencing Platform"/>
            <person name="Earl A."/>
            <person name="Ward D."/>
            <person name="Feldgarden M."/>
            <person name="Gevers D."/>
            <person name="Courvalin P."/>
            <person name="Lambert T."/>
            <person name="Walker B."/>
            <person name="Young S.K."/>
            <person name="Zeng Q."/>
            <person name="Gargeya S."/>
            <person name="Fitzgerald M."/>
            <person name="Haas B."/>
            <person name="Abouelleil A."/>
            <person name="Alvarado L."/>
            <person name="Arachchi H.M."/>
            <person name="Berlin A.M."/>
            <person name="Chapman S.B."/>
            <person name="Dewar J."/>
            <person name="Goldberg J."/>
            <person name="Griggs A."/>
            <person name="Gujja S."/>
            <person name="Hansen M."/>
            <person name="Howarth C."/>
            <person name="Imamovic A."/>
            <person name="Larimer J."/>
            <person name="McCowan C."/>
            <person name="Murphy C."/>
            <person name="Neiman D."/>
            <person name="Pearson M."/>
            <person name="Priest M."/>
            <person name="Roberts A."/>
            <person name="Saif S."/>
            <person name="Shea T."/>
            <person name="Sisk P."/>
            <person name="Sykes S."/>
            <person name="Wortman J."/>
            <person name="Nusbaum C."/>
            <person name="Birren B."/>
        </authorList>
    </citation>
    <scope>NUCLEOTIDE SEQUENCE [LARGE SCALE GENOMIC DNA]</scope>
    <source>
        <strain evidence="2 3">90A8</strain>
    </source>
</reference>
<dbReference type="SUPFAM" id="SSF88659">
    <property type="entry name" value="Sigma3 and sigma4 domains of RNA polymerase sigma factors"/>
    <property type="match status" value="1"/>
</dbReference>
<feature type="compositionally biased region" description="Basic residues" evidence="1">
    <location>
        <begin position="271"/>
        <end position="282"/>
    </location>
</feature>
<dbReference type="AlphaFoldDB" id="A0A0E2H114"/>
<accession>A0A0E2H114</accession>
<dbReference type="PATRIC" id="fig|999408.3.peg.6106"/>
<feature type="region of interest" description="Disordered" evidence="1">
    <location>
        <begin position="41"/>
        <end position="72"/>
    </location>
</feature>
<gene>
    <name evidence="2" type="ORF">HMPREF1090_05697</name>
</gene>
<feature type="compositionally biased region" description="Acidic residues" evidence="1">
    <location>
        <begin position="56"/>
        <end position="67"/>
    </location>
</feature>
<proteinExistence type="predicted"/>
<feature type="compositionally biased region" description="Acidic residues" evidence="1">
    <location>
        <begin position="1"/>
        <end position="11"/>
    </location>
</feature>